<comment type="caution">
    <text evidence="9">The sequence shown here is derived from an EMBL/GenBank/DDBJ whole genome shotgun (WGS) entry which is preliminary data.</text>
</comment>
<dbReference type="RefSeq" id="WP_130308167.1">
    <property type="nucleotide sequence ID" value="NZ_SHKN01000003.1"/>
</dbReference>
<dbReference type="InterPro" id="IPR040449">
    <property type="entry name" value="Peptidase_S66_N"/>
</dbReference>
<reference evidence="9 10" key="1">
    <citation type="submission" date="2019-02" db="EMBL/GenBank/DDBJ databases">
        <title>Genomic Encyclopedia of Type Strains, Phase IV (KMG-IV): sequencing the most valuable type-strain genomes for metagenomic binning, comparative biology and taxonomic classification.</title>
        <authorList>
            <person name="Goeker M."/>
        </authorList>
    </citation>
    <scope>NUCLEOTIDE SEQUENCE [LARGE SCALE GENOMIC DNA]</scope>
    <source>
        <strain evidence="9 10">DSM 28825</strain>
    </source>
</reference>
<dbReference type="CDD" id="cd07025">
    <property type="entry name" value="Peptidase_S66"/>
    <property type="match status" value="1"/>
</dbReference>
<dbReference type="InterPro" id="IPR003507">
    <property type="entry name" value="S66_fam"/>
</dbReference>
<dbReference type="GO" id="GO:0008236">
    <property type="term" value="F:serine-type peptidase activity"/>
    <property type="evidence" value="ECO:0007669"/>
    <property type="project" value="UniProtKB-KW"/>
</dbReference>
<dbReference type="InterPro" id="IPR029062">
    <property type="entry name" value="Class_I_gatase-like"/>
</dbReference>
<feature type="domain" description="LD-carboxypeptidase N-terminal" evidence="7">
    <location>
        <begin position="13"/>
        <end position="127"/>
    </location>
</feature>
<keyword evidence="4" id="KW-0378">Hydrolase</keyword>
<evidence type="ECO:0000256" key="2">
    <source>
        <dbReference type="ARBA" id="ARBA00022645"/>
    </source>
</evidence>
<evidence type="ECO:0000256" key="1">
    <source>
        <dbReference type="ARBA" id="ARBA00010233"/>
    </source>
</evidence>
<comment type="similarity">
    <text evidence="1">Belongs to the peptidase S66 family.</text>
</comment>
<feature type="active site" description="Nucleophile" evidence="6">
    <location>
        <position position="109"/>
    </location>
</feature>
<dbReference type="OrthoDB" id="9807329at2"/>
<accession>A0A4Q7V6S6</accession>
<keyword evidence="3" id="KW-0645">Protease</keyword>
<dbReference type="SUPFAM" id="SSF52317">
    <property type="entry name" value="Class I glutamine amidotransferase-like"/>
    <property type="match status" value="1"/>
</dbReference>
<sequence>MFQPSTLKKGDKIGLIAPAGKIDKQKIITAQKVMETLGYEVILGKHVFDEHHIFAGTDKDRAADFQFMIDHEEIKAIICARGGYGCIRIIDKLTFDGLEKHPKLIIGFSDISIIHARLNHLHFGSLHATMPINFTENIADSSSLQKLADYLEGKLTNYQIPTHQLNRTGTCEAELVGGNLSVICSLNATNYELNTQNKILFIEDLNEDLYHLDRLMLSLKLSGKLDHLEALIVGGMSDMKDGETPFGKTAYEIIKEAVLDYKYPLVFNFPAGHIDENWPLPLGKKVRLDVKEKDVKLSWKN</sequence>
<evidence type="ECO:0000259" key="8">
    <source>
        <dbReference type="Pfam" id="PF17676"/>
    </source>
</evidence>
<dbReference type="Gene3D" id="3.50.30.60">
    <property type="entry name" value="LD-carboxypeptidase A C-terminal domain-like"/>
    <property type="match status" value="1"/>
</dbReference>
<dbReference type="PANTHER" id="PTHR30237">
    <property type="entry name" value="MURAMOYLTETRAPEPTIDE CARBOXYPEPTIDASE"/>
    <property type="match status" value="1"/>
</dbReference>
<evidence type="ECO:0000259" key="7">
    <source>
        <dbReference type="Pfam" id="PF02016"/>
    </source>
</evidence>
<dbReference type="Pfam" id="PF02016">
    <property type="entry name" value="Peptidase_S66"/>
    <property type="match status" value="1"/>
</dbReference>
<feature type="active site" description="Charge relay system" evidence="6">
    <location>
        <position position="273"/>
    </location>
</feature>
<dbReference type="GO" id="GO:0006508">
    <property type="term" value="P:proteolysis"/>
    <property type="evidence" value="ECO:0007669"/>
    <property type="project" value="UniProtKB-KW"/>
</dbReference>
<feature type="active site" description="Charge relay system" evidence="6">
    <location>
        <position position="203"/>
    </location>
</feature>
<dbReference type="Pfam" id="PF17676">
    <property type="entry name" value="Peptidase_S66C"/>
    <property type="match status" value="1"/>
</dbReference>
<dbReference type="InterPro" id="IPR027478">
    <property type="entry name" value="LdcA_N"/>
</dbReference>
<dbReference type="GO" id="GO:0004180">
    <property type="term" value="F:carboxypeptidase activity"/>
    <property type="evidence" value="ECO:0007669"/>
    <property type="project" value="UniProtKB-KW"/>
</dbReference>
<dbReference type="EMBL" id="SHKN01000003">
    <property type="protein sequence ID" value="RZT92316.1"/>
    <property type="molecule type" value="Genomic_DNA"/>
</dbReference>
<evidence type="ECO:0000256" key="6">
    <source>
        <dbReference type="PIRSR" id="PIRSR028757-1"/>
    </source>
</evidence>
<dbReference type="AlphaFoldDB" id="A0A4Q7V6S6"/>
<dbReference type="InterPro" id="IPR040921">
    <property type="entry name" value="Peptidase_S66C"/>
</dbReference>
<feature type="domain" description="LD-carboxypeptidase C-terminal" evidence="8">
    <location>
        <begin position="173"/>
        <end position="288"/>
    </location>
</feature>
<dbReference type="PANTHER" id="PTHR30237:SF2">
    <property type="entry name" value="MUREIN TETRAPEPTIDE CARBOXYPEPTIDASE"/>
    <property type="match status" value="1"/>
</dbReference>
<protein>
    <submittedName>
        <fullName evidence="9">Muramoyltetrapeptide carboxypeptidase</fullName>
    </submittedName>
</protein>
<organism evidence="9 10">
    <name type="scientific">Ancylomarina subtilis</name>
    <dbReference type="NCBI Taxonomy" id="1639035"/>
    <lineage>
        <taxon>Bacteria</taxon>
        <taxon>Pseudomonadati</taxon>
        <taxon>Bacteroidota</taxon>
        <taxon>Bacteroidia</taxon>
        <taxon>Marinilabiliales</taxon>
        <taxon>Marinifilaceae</taxon>
        <taxon>Ancylomarina</taxon>
    </lineage>
</organism>
<name>A0A4Q7V6S6_9BACT</name>
<keyword evidence="5" id="KW-0720">Serine protease</keyword>
<proteinExistence type="inferred from homology"/>
<keyword evidence="2 9" id="KW-0121">Carboxypeptidase</keyword>
<dbReference type="Proteomes" id="UP000293562">
    <property type="component" value="Unassembled WGS sequence"/>
</dbReference>
<evidence type="ECO:0000256" key="4">
    <source>
        <dbReference type="ARBA" id="ARBA00022801"/>
    </source>
</evidence>
<keyword evidence="10" id="KW-1185">Reference proteome</keyword>
<evidence type="ECO:0000256" key="5">
    <source>
        <dbReference type="ARBA" id="ARBA00022825"/>
    </source>
</evidence>
<dbReference type="PIRSF" id="PIRSF028757">
    <property type="entry name" value="LD-carboxypeptidase"/>
    <property type="match status" value="1"/>
</dbReference>
<evidence type="ECO:0000256" key="3">
    <source>
        <dbReference type="ARBA" id="ARBA00022670"/>
    </source>
</evidence>
<gene>
    <name evidence="9" type="ORF">EV201_2787</name>
</gene>
<evidence type="ECO:0000313" key="10">
    <source>
        <dbReference type="Proteomes" id="UP000293562"/>
    </source>
</evidence>
<dbReference type="SUPFAM" id="SSF141986">
    <property type="entry name" value="LD-carboxypeptidase A C-terminal domain-like"/>
    <property type="match status" value="1"/>
</dbReference>
<evidence type="ECO:0000313" key="9">
    <source>
        <dbReference type="EMBL" id="RZT92316.1"/>
    </source>
</evidence>
<dbReference type="InterPro" id="IPR027461">
    <property type="entry name" value="Carboxypeptidase_A_C_sf"/>
</dbReference>
<dbReference type="Gene3D" id="3.40.50.10740">
    <property type="entry name" value="Class I glutamine amidotransferase-like"/>
    <property type="match status" value="1"/>
</dbReference>